<dbReference type="GO" id="GO:0032259">
    <property type="term" value="P:methylation"/>
    <property type="evidence" value="ECO:0007669"/>
    <property type="project" value="UniProtKB-KW"/>
</dbReference>
<dbReference type="AlphaFoldDB" id="A0A1H0AH67"/>
<dbReference type="STRING" id="996166.SAMN05192554_12723"/>
<dbReference type="Gene3D" id="3.40.50.150">
    <property type="entry name" value="Vaccinia Virus protein VP39"/>
    <property type="match status" value="1"/>
</dbReference>
<evidence type="ECO:0000313" key="2">
    <source>
        <dbReference type="EMBL" id="SDN32910.1"/>
    </source>
</evidence>
<dbReference type="RefSeq" id="WP_217639177.1">
    <property type="nucleotide sequence ID" value="NZ_FNIA01000027.1"/>
</dbReference>
<evidence type="ECO:0000259" key="1">
    <source>
        <dbReference type="Pfam" id="PF08241"/>
    </source>
</evidence>
<keyword evidence="2" id="KW-0808">Transferase</keyword>
<dbReference type="GO" id="GO:0008757">
    <property type="term" value="F:S-adenosylmethionine-dependent methyltransferase activity"/>
    <property type="evidence" value="ECO:0007669"/>
    <property type="project" value="InterPro"/>
</dbReference>
<feature type="domain" description="Methyltransferase type 11" evidence="1">
    <location>
        <begin position="36"/>
        <end position="116"/>
    </location>
</feature>
<accession>A0A1H0AH67</accession>
<dbReference type="PANTHER" id="PTHR43591:SF24">
    <property type="entry name" value="2-METHOXY-6-POLYPRENYL-1,4-BENZOQUINOL METHYLASE, MITOCHONDRIAL"/>
    <property type="match status" value="1"/>
</dbReference>
<dbReference type="InterPro" id="IPR013216">
    <property type="entry name" value="Methyltransf_11"/>
</dbReference>
<dbReference type="Pfam" id="PF08241">
    <property type="entry name" value="Methyltransf_11"/>
    <property type="match status" value="1"/>
</dbReference>
<name>A0A1H0AH67_9EURY</name>
<protein>
    <submittedName>
        <fullName evidence="2">Methyltransferase domain-containing protein</fullName>
    </submittedName>
</protein>
<organism evidence="2 3">
    <name type="scientific">Haloarchaeobius iranensis</name>
    <dbReference type="NCBI Taxonomy" id="996166"/>
    <lineage>
        <taxon>Archaea</taxon>
        <taxon>Methanobacteriati</taxon>
        <taxon>Methanobacteriota</taxon>
        <taxon>Stenosarchaea group</taxon>
        <taxon>Halobacteria</taxon>
        <taxon>Halobacteriales</taxon>
        <taxon>Halorubellaceae</taxon>
        <taxon>Haloarchaeobius</taxon>
    </lineage>
</organism>
<reference evidence="2 3" key="1">
    <citation type="submission" date="2016-10" db="EMBL/GenBank/DDBJ databases">
        <authorList>
            <person name="de Groot N.N."/>
        </authorList>
    </citation>
    <scope>NUCLEOTIDE SEQUENCE [LARGE SCALE GENOMIC DNA]</scope>
    <source>
        <strain evidence="3">EB21,IBRC-M 10013,KCTC 4048</strain>
    </source>
</reference>
<proteinExistence type="predicted"/>
<keyword evidence="2" id="KW-0489">Methyltransferase</keyword>
<keyword evidence="3" id="KW-1185">Reference proteome</keyword>
<evidence type="ECO:0000313" key="3">
    <source>
        <dbReference type="Proteomes" id="UP000199370"/>
    </source>
</evidence>
<dbReference type="OrthoDB" id="142890at2157"/>
<dbReference type="EMBL" id="FNIA01000027">
    <property type="protein sequence ID" value="SDN32910.1"/>
    <property type="molecule type" value="Genomic_DNA"/>
</dbReference>
<gene>
    <name evidence="2" type="ORF">SAMN05192554_12723</name>
</gene>
<dbReference type="CDD" id="cd02440">
    <property type="entry name" value="AdoMet_MTases"/>
    <property type="match status" value="1"/>
</dbReference>
<dbReference type="InterPro" id="IPR029063">
    <property type="entry name" value="SAM-dependent_MTases_sf"/>
</dbReference>
<dbReference type="SUPFAM" id="SSF53335">
    <property type="entry name" value="S-adenosyl-L-methionine-dependent methyltransferases"/>
    <property type="match status" value="1"/>
</dbReference>
<dbReference type="Proteomes" id="UP000199370">
    <property type="component" value="Unassembled WGS sequence"/>
</dbReference>
<sequence length="267" mass="28144">MRRFDAEYLEHTRSGMWADSRAALEPLELGRADSVLDVGCGTGEFSRVLAEETGGQVVGCDADPALLAVAREHVPVVAGDATRLPFSDGAVDLVTCQALLVNLPDPVVAVREFARVAGRRVAVVEPDNAAVTVESTVDTEPGLARAARAAYIAGSDVDPALGSDAAGLLEAAGLVDVETRRYEHTRTLAPPYDEADLQAVARKASGAGLASDEASLRTTLSAAEYDDLRESWREMGREAAAQAADGDYRRTETVPFYVTTGRVGPGT</sequence>
<dbReference type="PANTHER" id="PTHR43591">
    <property type="entry name" value="METHYLTRANSFERASE"/>
    <property type="match status" value="1"/>
</dbReference>